<dbReference type="STRING" id="105785.A0A2J7RIY0"/>
<dbReference type="SUPFAM" id="SSF56219">
    <property type="entry name" value="DNase I-like"/>
    <property type="match status" value="1"/>
</dbReference>
<proteinExistence type="predicted"/>
<dbReference type="Pfam" id="PF03372">
    <property type="entry name" value="Exo_endo_phos"/>
    <property type="match status" value="1"/>
</dbReference>
<reference evidence="2 3" key="1">
    <citation type="submission" date="2017-12" db="EMBL/GenBank/DDBJ databases">
        <title>Hemimetabolous genomes reveal molecular basis of termite eusociality.</title>
        <authorList>
            <person name="Harrison M.C."/>
            <person name="Jongepier E."/>
            <person name="Robertson H.M."/>
            <person name="Arning N."/>
            <person name="Bitard-Feildel T."/>
            <person name="Chao H."/>
            <person name="Childers C.P."/>
            <person name="Dinh H."/>
            <person name="Doddapaneni H."/>
            <person name="Dugan S."/>
            <person name="Gowin J."/>
            <person name="Greiner C."/>
            <person name="Han Y."/>
            <person name="Hu H."/>
            <person name="Hughes D.S.T."/>
            <person name="Huylmans A.-K."/>
            <person name="Kemena C."/>
            <person name="Kremer L.P.M."/>
            <person name="Lee S.L."/>
            <person name="Lopez-Ezquerra A."/>
            <person name="Mallet L."/>
            <person name="Monroy-Kuhn J.M."/>
            <person name="Moser A."/>
            <person name="Murali S.C."/>
            <person name="Muzny D.M."/>
            <person name="Otani S."/>
            <person name="Piulachs M.-D."/>
            <person name="Poelchau M."/>
            <person name="Qu J."/>
            <person name="Schaub F."/>
            <person name="Wada-Katsumata A."/>
            <person name="Worley K.C."/>
            <person name="Xie Q."/>
            <person name="Ylla G."/>
            <person name="Poulsen M."/>
            <person name="Gibbs R.A."/>
            <person name="Schal C."/>
            <person name="Richards S."/>
            <person name="Belles X."/>
            <person name="Korb J."/>
            <person name="Bornberg-Bauer E."/>
        </authorList>
    </citation>
    <scope>NUCLEOTIDE SEQUENCE [LARGE SCALE GENOMIC DNA]</scope>
    <source>
        <tissue evidence="2">Whole body</tissue>
    </source>
</reference>
<protein>
    <recommendedName>
        <fullName evidence="1">Endonuclease/exonuclease/phosphatase domain-containing protein</fullName>
    </recommendedName>
</protein>
<evidence type="ECO:0000313" key="2">
    <source>
        <dbReference type="EMBL" id="PNF40783.1"/>
    </source>
</evidence>
<name>A0A2J7RIY0_9NEOP</name>
<dbReference type="InterPro" id="IPR036691">
    <property type="entry name" value="Endo/exonu/phosph_ase_sf"/>
</dbReference>
<evidence type="ECO:0000259" key="1">
    <source>
        <dbReference type="Pfam" id="PF03372"/>
    </source>
</evidence>
<comment type="caution">
    <text evidence="2">The sequence shown here is derived from an EMBL/GenBank/DDBJ whole genome shotgun (WGS) entry which is preliminary data.</text>
</comment>
<sequence>MDIRFGTWNIKSLYRAGSLRAVAEEILKYKLELAGVQEVRWDGGGNKPAGEYIFFYGKGNENHELGTGFFVHKRILTAVKNIILKYRWCDIIIMNVHAPTEDKIDDIKDMFYEELEHVFDNFLKNPMKILLGDFNAKVGREDIFKPTTGNESLHEISNANGVRVVNFAPSSKSLTVKSTVFPHHNIHKFTWASPDGKIHNKIKSEVVEKKLLSRLKHSRNEAVEPYGSTIVTLHKKGDKTDGSNCHGISLLST</sequence>
<dbReference type="InParanoid" id="A0A2J7RIY0"/>
<dbReference type="InterPro" id="IPR005135">
    <property type="entry name" value="Endo/exonuclease/phosphatase"/>
</dbReference>
<keyword evidence="3" id="KW-1185">Reference proteome</keyword>
<dbReference type="Proteomes" id="UP000235965">
    <property type="component" value="Unassembled WGS sequence"/>
</dbReference>
<evidence type="ECO:0000313" key="3">
    <source>
        <dbReference type="Proteomes" id="UP000235965"/>
    </source>
</evidence>
<feature type="domain" description="Endonuclease/exonuclease/phosphatase" evidence="1">
    <location>
        <begin position="6"/>
        <end position="153"/>
    </location>
</feature>
<gene>
    <name evidence="2" type="ORF">B7P43_G16926</name>
</gene>
<dbReference type="EMBL" id="NEVH01003015">
    <property type="protein sequence ID" value="PNF40783.1"/>
    <property type="molecule type" value="Genomic_DNA"/>
</dbReference>
<dbReference type="AlphaFoldDB" id="A0A2J7RIY0"/>
<dbReference type="Gene3D" id="3.60.10.10">
    <property type="entry name" value="Endonuclease/exonuclease/phosphatase"/>
    <property type="match status" value="1"/>
</dbReference>
<accession>A0A2J7RIY0</accession>
<organism evidence="2 3">
    <name type="scientific">Cryptotermes secundus</name>
    <dbReference type="NCBI Taxonomy" id="105785"/>
    <lineage>
        <taxon>Eukaryota</taxon>
        <taxon>Metazoa</taxon>
        <taxon>Ecdysozoa</taxon>
        <taxon>Arthropoda</taxon>
        <taxon>Hexapoda</taxon>
        <taxon>Insecta</taxon>
        <taxon>Pterygota</taxon>
        <taxon>Neoptera</taxon>
        <taxon>Polyneoptera</taxon>
        <taxon>Dictyoptera</taxon>
        <taxon>Blattodea</taxon>
        <taxon>Blattoidea</taxon>
        <taxon>Termitoidae</taxon>
        <taxon>Kalotermitidae</taxon>
        <taxon>Cryptotermitinae</taxon>
        <taxon>Cryptotermes</taxon>
    </lineage>
</organism>
<dbReference type="GO" id="GO:0003824">
    <property type="term" value="F:catalytic activity"/>
    <property type="evidence" value="ECO:0007669"/>
    <property type="project" value="InterPro"/>
</dbReference>